<dbReference type="EMBL" id="MLJW01000047">
    <property type="protein sequence ID" value="OIR05899.1"/>
    <property type="molecule type" value="Genomic_DNA"/>
</dbReference>
<evidence type="ECO:0000313" key="1">
    <source>
        <dbReference type="EMBL" id="OIR05899.1"/>
    </source>
</evidence>
<proteinExistence type="predicted"/>
<protein>
    <recommendedName>
        <fullName evidence="2">PemK-like protein</fullName>
    </recommendedName>
</protein>
<dbReference type="InterPro" id="IPR003477">
    <property type="entry name" value="PemK-like"/>
</dbReference>
<dbReference type="AlphaFoldDB" id="A0A1J5SD74"/>
<dbReference type="SUPFAM" id="SSF50118">
    <property type="entry name" value="Cell growth inhibitor/plasmid maintenance toxic component"/>
    <property type="match status" value="1"/>
</dbReference>
<dbReference type="GO" id="GO:0003677">
    <property type="term" value="F:DNA binding"/>
    <property type="evidence" value="ECO:0007669"/>
    <property type="project" value="InterPro"/>
</dbReference>
<organism evidence="1">
    <name type="scientific">mine drainage metagenome</name>
    <dbReference type="NCBI Taxonomy" id="410659"/>
    <lineage>
        <taxon>unclassified sequences</taxon>
        <taxon>metagenomes</taxon>
        <taxon>ecological metagenomes</taxon>
    </lineage>
</organism>
<accession>A0A1J5SD74</accession>
<reference evidence="1" key="1">
    <citation type="submission" date="2016-10" db="EMBL/GenBank/DDBJ databases">
        <title>Sequence of Gallionella enrichment culture.</title>
        <authorList>
            <person name="Poehlein A."/>
            <person name="Muehling M."/>
            <person name="Daniel R."/>
        </authorList>
    </citation>
    <scope>NUCLEOTIDE SEQUENCE</scope>
</reference>
<gene>
    <name evidence="1" type="ORF">GALL_120260</name>
</gene>
<sequence length="113" mass="12691">MFEAGALVLLPFPFSDVVTTKRRPVLALTAPDEYGDFIGMAVSSRSHHANTVTLQSDALTEGQLPKPRWIRTDRVVTLSASLVIKEFAKIKPEIRRQAINGRCEMLYRQIHQA</sequence>
<comment type="caution">
    <text evidence="1">The sequence shown here is derived from an EMBL/GenBank/DDBJ whole genome shotgun (WGS) entry which is preliminary data.</text>
</comment>
<evidence type="ECO:0008006" key="2">
    <source>
        <dbReference type="Google" id="ProtNLM"/>
    </source>
</evidence>
<name>A0A1J5SD74_9ZZZZ</name>
<dbReference type="Pfam" id="PF02452">
    <property type="entry name" value="PemK_toxin"/>
    <property type="match status" value="1"/>
</dbReference>